<keyword evidence="5 9" id="KW-0479">Metal-binding</keyword>
<dbReference type="CDD" id="cd01638">
    <property type="entry name" value="CysQ"/>
    <property type="match status" value="1"/>
</dbReference>
<dbReference type="GO" id="GO:0005886">
    <property type="term" value="C:plasma membrane"/>
    <property type="evidence" value="ECO:0007669"/>
    <property type="project" value="UniProtKB-SubCell"/>
</dbReference>
<comment type="similarity">
    <text evidence="2 9">Belongs to the inositol monophosphatase superfamily. CysQ family.</text>
</comment>
<keyword evidence="8 9" id="KW-0472">Membrane</keyword>
<evidence type="ECO:0000256" key="3">
    <source>
        <dbReference type="ARBA" id="ARBA00022475"/>
    </source>
</evidence>
<dbReference type="InterPro" id="IPR000760">
    <property type="entry name" value="Inositol_monophosphatase-like"/>
</dbReference>
<dbReference type="PANTHER" id="PTHR43028:SF5">
    <property type="entry name" value="3'(2'),5'-BISPHOSPHATE NUCLEOTIDASE 1"/>
    <property type="match status" value="1"/>
</dbReference>
<evidence type="ECO:0000313" key="14">
    <source>
        <dbReference type="Proteomes" id="UP000373449"/>
    </source>
</evidence>
<evidence type="ECO:0000256" key="10">
    <source>
        <dbReference type="PIRSR" id="PIRSR600760-2"/>
    </source>
</evidence>
<reference evidence="12 14" key="3">
    <citation type="submission" date="2019-03" db="EMBL/GenBank/DDBJ databases">
        <authorList>
            <consortium name="Pathogen Informatics"/>
        </authorList>
    </citation>
    <scope>NUCLEOTIDE SEQUENCE [LARGE SCALE GENOMIC DNA]</scope>
    <source>
        <strain evidence="12 14">NCTC12282</strain>
    </source>
</reference>
<keyword evidence="7 9" id="KW-0460">Magnesium</keyword>
<evidence type="ECO:0000313" key="11">
    <source>
        <dbReference type="EMBL" id="PHI28950.1"/>
    </source>
</evidence>
<dbReference type="GO" id="GO:0008441">
    <property type="term" value="F:3'(2'),5'-bisphosphate nucleotidase activity"/>
    <property type="evidence" value="ECO:0007669"/>
    <property type="project" value="UniProtKB-UniRule"/>
</dbReference>
<feature type="binding site" evidence="10">
    <location>
        <position position="89"/>
    </location>
    <ligand>
        <name>Mg(2+)</name>
        <dbReference type="ChEBI" id="CHEBI:18420"/>
        <label>1</label>
        <note>catalytic</note>
    </ligand>
</feature>
<comment type="subcellular location">
    <subcellularLocation>
        <location evidence="9">Cell inner membrane</location>
        <topology evidence="9">Peripheral membrane protein</topology>
        <orientation evidence="9">Cytoplasmic side</orientation>
    </subcellularLocation>
</comment>
<accession>A0A2C6BXV5</accession>
<comment type="function">
    <text evidence="9">Converts adenosine-3',5'-bisphosphate (PAP) to AMP.</text>
</comment>
<sequence length="258" mass="28336">MHLLSETLEAISLLSRQAGEAIMAIYQGDKPVEANFKSDSSPVTAADLAAHQLIVEGLTLLTPDIPILSEEAPQDWEIRRHWQCYWLVDPLDGTKEFLSRNGEFTVNIALIEHGVPIMGVVYAPVLDVLYAAENNIAWKEADGERKVIKAKSAYPPKVVCSRSHRDQPLEDFLSSLGQYETMAVGSSLKFCLVAEGSAQIYPRFGPTCIWDTGAGHAVALAAGLQVNNWDDVSLDYSPTPSFINPGFYVSANPRSKWS</sequence>
<evidence type="ECO:0000313" key="12">
    <source>
        <dbReference type="EMBL" id="VFS47077.1"/>
    </source>
</evidence>
<dbReference type="InterPro" id="IPR006240">
    <property type="entry name" value="CysQ"/>
</dbReference>
<reference evidence="11" key="1">
    <citation type="submission" date="2017-09" db="EMBL/GenBank/DDBJ databases">
        <title>FDA dAtabase for Regulatory Grade micrObial Sequences (FDA-ARGOS): Supporting development and validation of Infectious Disease Dx tests.</title>
        <authorList>
            <person name="Minogue T."/>
            <person name="Wolcott M."/>
            <person name="Wasieloski L."/>
            <person name="Aguilar W."/>
            <person name="Moore D."/>
            <person name="Tallon L.J."/>
            <person name="Sadzewicz L."/>
            <person name="Ott S."/>
            <person name="Zhao X."/>
            <person name="Nagaraj S."/>
            <person name="Vavikolanu K."/>
            <person name="Aluvathingal J."/>
            <person name="Nadendla S."/>
            <person name="Sichtig H."/>
        </authorList>
    </citation>
    <scope>NUCLEOTIDE SEQUENCE</scope>
    <source>
        <strain evidence="11">FDAARGOS_387</strain>
    </source>
</reference>
<keyword evidence="4 9" id="KW-0997">Cell inner membrane</keyword>
<evidence type="ECO:0000256" key="6">
    <source>
        <dbReference type="ARBA" id="ARBA00022801"/>
    </source>
</evidence>
<dbReference type="NCBIfam" id="TIGR01331">
    <property type="entry name" value="bisphos_cysQ"/>
    <property type="match status" value="1"/>
</dbReference>
<dbReference type="Pfam" id="PF00459">
    <property type="entry name" value="Inositol_P"/>
    <property type="match status" value="1"/>
</dbReference>
<dbReference type="EMBL" id="CAADJA010000002">
    <property type="protein sequence ID" value="VFS47077.1"/>
    <property type="molecule type" value="Genomic_DNA"/>
</dbReference>
<dbReference type="AlphaFoldDB" id="A0A2C6BXV5"/>
<dbReference type="GO" id="GO:0050427">
    <property type="term" value="P:3'-phosphoadenosine 5'-phosphosulfate metabolic process"/>
    <property type="evidence" value="ECO:0007669"/>
    <property type="project" value="TreeGrafter"/>
</dbReference>
<dbReference type="Proteomes" id="UP000373449">
    <property type="component" value="Unassembled WGS sequence"/>
</dbReference>
<dbReference type="FunFam" id="3.40.190.80:FF:000005">
    <property type="entry name" value="3'(2'),5'-bisphosphate nucleotidase CysQ"/>
    <property type="match status" value="1"/>
</dbReference>
<dbReference type="GO" id="GO:0000287">
    <property type="term" value="F:magnesium ion binding"/>
    <property type="evidence" value="ECO:0007669"/>
    <property type="project" value="UniProtKB-UniRule"/>
</dbReference>
<evidence type="ECO:0000256" key="2">
    <source>
        <dbReference type="ARBA" id="ARBA00005289"/>
    </source>
</evidence>
<dbReference type="Gene3D" id="3.30.540.10">
    <property type="entry name" value="Fructose-1,6-Bisphosphatase, subunit A, domain 1"/>
    <property type="match status" value="1"/>
</dbReference>
<dbReference type="OrthoDB" id="9785695at2"/>
<dbReference type="RefSeq" id="WP_036015626.1">
    <property type="nucleotide sequence ID" value="NZ_CAADJA010000002.1"/>
</dbReference>
<feature type="binding site" evidence="9">
    <location>
        <position position="70"/>
    </location>
    <ligand>
        <name>Mg(2+)</name>
        <dbReference type="ChEBI" id="CHEBI:18420"/>
        <label>1</label>
    </ligand>
</feature>
<feature type="binding site" evidence="9">
    <location>
        <position position="92"/>
    </location>
    <ligand>
        <name>Mg(2+)</name>
        <dbReference type="ChEBI" id="CHEBI:18420"/>
        <label>2</label>
    </ligand>
</feature>
<dbReference type="NCBIfam" id="NF008182">
    <property type="entry name" value="PRK10931.1"/>
    <property type="match status" value="1"/>
</dbReference>
<comment type="catalytic activity">
    <reaction evidence="1 9">
        <text>adenosine 3',5'-bisphosphate + H2O = AMP + phosphate</text>
        <dbReference type="Rhea" id="RHEA:10040"/>
        <dbReference type="ChEBI" id="CHEBI:15377"/>
        <dbReference type="ChEBI" id="CHEBI:43474"/>
        <dbReference type="ChEBI" id="CHEBI:58343"/>
        <dbReference type="ChEBI" id="CHEBI:456215"/>
        <dbReference type="EC" id="3.1.3.7"/>
    </reaction>
</comment>
<comment type="cofactor">
    <cofactor evidence="9 10">
        <name>Mg(2+)</name>
        <dbReference type="ChEBI" id="CHEBI:18420"/>
    </cofactor>
</comment>
<keyword evidence="13" id="KW-1185">Reference proteome</keyword>
<evidence type="ECO:0000256" key="7">
    <source>
        <dbReference type="ARBA" id="ARBA00022842"/>
    </source>
</evidence>
<feature type="binding site" evidence="9">
    <location>
        <position position="91"/>
    </location>
    <ligand>
        <name>Mg(2+)</name>
        <dbReference type="ChEBI" id="CHEBI:18420"/>
        <label>1</label>
    </ligand>
</feature>
<dbReference type="InterPro" id="IPR020583">
    <property type="entry name" value="Inositol_monoP_metal-BS"/>
</dbReference>
<evidence type="ECO:0000256" key="1">
    <source>
        <dbReference type="ARBA" id="ARBA00001625"/>
    </source>
</evidence>
<dbReference type="Proteomes" id="UP000224974">
    <property type="component" value="Unassembled WGS sequence"/>
</dbReference>
<feature type="binding site" evidence="10">
    <location>
        <position position="91"/>
    </location>
    <ligand>
        <name>Mg(2+)</name>
        <dbReference type="ChEBI" id="CHEBI:18420"/>
        <label>1</label>
        <note>catalytic</note>
    </ligand>
</feature>
<dbReference type="Gene3D" id="3.40.190.80">
    <property type="match status" value="1"/>
</dbReference>
<evidence type="ECO:0000256" key="4">
    <source>
        <dbReference type="ARBA" id="ARBA00022519"/>
    </source>
</evidence>
<organism evidence="11 13">
    <name type="scientific">Budvicia aquatica</name>
    <dbReference type="NCBI Taxonomy" id="82979"/>
    <lineage>
        <taxon>Bacteria</taxon>
        <taxon>Pseudomonadati</taxon>
        <taxon>Pseudomonadota</taxon>
        <taxon>Gammaproteobacteria</taxon>
        <taxon>Enterobacterales</taxon>
        <taxon>Budviciaceae</taxon>
        <taxon>Budvicia</taxon>
    </lineage>
</organism>
<feature type="binding site" evidence="10">
    <location>
        <position position="211"/>
    </location>
    <ligand>
        <name>Mg(2+)</name>
        <dbReference type="ChEBI" id="CHEBI:18420"/>
        <label>1</label>
        <note>catalytic</note>
    </ligand>
</feature>
<dbReference type="SUPFAM" id="SSF56655">
    <property type="entry name" value="Carbohydrate phosphatase"/>
    <property type="match status" value="1"/>
</dbReference>
<evidence type="ECO:0000256" key="9">
    <source>
        <dbReference type="HAMAP-Rule" id="MF_02095"/>
    </source>
</evidence>
<dbReference type="EC" id="3.1.3.7" evidence="9"/>
<dbReference type="HAMAP" id="MF_02095">
    <property type="entry name" value="CysQ"/>
    <property type="match status" value="1"/>
</dbReference>
<dbReference type="GO" id="GO:0000103">
    <property type="term" value="P:sulfate assimilation"/>
    <property type="evidence" value="ECO:0007669"/>
    <property type="project" value="TreeGrafter"/>
</dbReference>
<dbReference type="PANTHER" id="PTHR43028">
    <property type="entry name" value="3'(2'),5'-BISPHOSPHATE NUCLEOTIDASE 1"/>
    <property type="match status" value="1"/>
</dbReference>
<dbReference type="STRING" id="1111728.GCA_000427805_01247"/>
<dbReference type="InterPro" id="IPR050725">
    <property type="entry name" value="CysQ/Inositol_MonoPase"/>
</dbReference>
<keyword evidence="6 9" id="KW-0378">Hydrolase</keyword>
<feature type="binding site" evidence="10">
    <location>
        <position position="70"/>
    </location>
    <ligand>
        <name>Mg(2+)</name>
        <dbReference type="ChEBI" id="CHEBI:18420"/>
        <label>1</label>
        <note>catalytic</note>
    </ligand>
</feature>
<proteinExistence type="inferred from homology"/>
<evidence type="ECO:0000256" key="5">
    <source>
        <dbReference type="ARBA" id="ARBA00022723"/>
    </source>
</evidence>
<dbReference type="FunFam" id="3.30.540.10:FF:000007">
    <property type="entry name" value="3'(2'),5'-bisphosphate nucleotidase CysQ"/>
    <property type="match status" value="1"/>
</dbReference>
<name>A0A2C6BXV5_9GAMM</name>
<reference evidence="13" key="2">
    <citation type="submission" date="2017-09" db="EMBL/GenBank/DDBJ databases">
        <title>FDA dAtabase for Regulatory Grade micrObial Sequences (FDA-ARGOS): Supporting development and validation of Infectious Disease Dx tests.</title>
        <authorList>
            <person name="Minogue T."/>
            <person name="Wolcott M."/>
            <person name="Wasieloski L."/>
            <person name="Aguilar W."/>
            <person name="Moore D."/>
            <person name="Tallon L."/>
            <person name="Sadzewicz L."/>
            <person name="Ott S."/>
            <person name="Zhao X."/>
            <person name="Nagaraj S."/>
            <person name="Vavikolanu K."/>
            <person name="Aluvathingal J."/>
            <person name="Nadendla S."/>
            <person name="Sichtig H."/>
        </authorList>
    </citation>
    <scope>NUCLEOTIDE SEQUENCE [LARGE SCALE GENOMIC DNA]</scope>
    <source>
        <strain evidence="13">FDAARGOS_387</strain>
    </source>
</reference>
<protein>
    <recommendedName>
        <fullName evidence="9">3'(2'),5'-bisphosphate nucleotidase CysQ</fullName>
        <ecNumber evidence="9">3.1.3.7</ecNumber>
    </recommendedName>
    <alternativeName>
        <fullName evidence="9">3'(2'),5-bisphosphonucleoside 3'(2')-phosphohydrolase</fullName>
    </alternativeName>
    <alternativeName>
        <fullName evidence="9">3'-phosphoadenosine 5'-phosphate phosphatase</fullName>
        <shortName evidence="9">PAP phosphatase</shortName>
    </alternativeName>
</protein>
<feature type="binding site" evidence="9">
    <location>
        <position position="89"/>
    </location>
    <ligand>
        <name>Mg(2+)</name>
        <dbReference type="ChEBI" id="CHEBI:18420"/>
        <label>1</label>
    </ligand>
</feature>
<feature type="binding site" evidence="9">
    <location>
        <position position="89"/>
    </location>
    <ligand>
        <name>Mg(2+)</name>
        <dbReference type="ChEBI" id="CHEBI:18420"/>
        <label>2</label>
    </ligand>
</feature>
<evidence type="ECO:0000313" key="13">
    <source>
        <dbReference type="Proteomes" id="UP000224974"/>
    </source>
</evidence>
<feature type="binding site" evidence="9">
    <location>
        <begin position="91"/>
        <end position="94"/>
    </location>
    <ligand>
        <name>substrate</name>
    </ligand>
</feature>
<feature type="binding site" evidence="9">
    <location>
        <position position="211"/>
    </location>
    <ligand>
        <name>Mg(2+)</name>
        <dbReference type="ChEBI" id="CHEBI:18420"/>
        <label>2</label>
    </ligand>
</feature>
<dbReference type="EMBL" id="PDDX01000001">
    <property type="protein sequence ID" value="PHI28950.1"/>
    <property type="molecule type" value="Genomic_DNA"/>
</dbReference>
<feature type="binding site" evidence="9">
    <location>
        <position position="211"/>
    </location>
    <ligand>
        <name>substrate</name>
    </ligand>
</feature>
<keyword evidence="3 9" id="KW-1003">Cell membrane</keyword>
<dbReference type="PROSITE" id="PS00629">
    <property type="entry name" value="IMP_1"/>
    <property type="match status" value="1"/>
</dbReference>
<feature type="binding site" evidence="9">
    <location>
        <position position="70"/>
    </location>
    <ligand>
        <name>substrate</name>
    </ligand>
</feature>
<feature type="binding site" evidence="10">
    <location>
        <position position="92"/>
    </location>
    <ligand>
        <name>Mg(2+)</name>
        <dbReference type="ChEBI" id="CHEBI:18420"/>
        <label>1</label>
        <note>catalytic</note>
    </ligand>
</feature>
<gene>
    <name evidence="9 12" type="primary">cysQ</name>
    <name evidence="11" type="ORF">CRN84_06290</name>
    <name evidence="12" type="ORF">NCTC12282_02011</name>
</gene>
<evidence type="ECO:0000256" key="8">
    <source>
        <dbReference type="ARBA" id="ARBA00023136"/>
    </source>
</evidence>